<accession>A0ABP7TM65</accession>
<evidence type="ECO:0000313" key="1">
    <source>
        <dbReference type="EMBL" id="GAA4028307.1"/>
    </source>
</evidence>
<name>A0ABP7TM65_9ACTN</name>
<proteinExistence type="predicted"/>
<dbReference type="EMBL" id="BAAAZX010000044">
    <property type="protein sequence ID" value="GAA4028307.1"/>
    <property type="molecule type" value="Genomic_DNA"/>
</dbReference>
<sequence length="409" mass="44321">MLTEAYEGRLPRIAAVEPETFKTQALTGWSAWLDLDKRQLSVTSPVNPRFHYGAVPPLPPGWRETAATARRVLLMVTGYLPPMPPGIDSIDLLDRLASQGRLHGAVIGYAESARHNQAHHVLRPSVGGGTPPPTVVAPVDALMELSELVADRVLVLDEAKARARRIVWLTEKAQESAGLLGPAPAPVVGPPFAVPGVPPVHLHAEKSKMPVRVMTDSEIAAHALPIGWPPEWALRMHYYYLRLLVEVAEARGGPRRSSLWPTAAARAIDAAAHLYSVTGDETLFADASELSIRQLALLRSQPPAPPLQDAILAAAELRLATLGPLHLTGDLYARERVPCLMAAWRVHLYQALEDDLPEPSSLVPRLAEANAFIEEALGTLIGPPRGRALVLRIQTGIAREQPYSLSLPS</sequence>
<comment type="caution">
    <text evidence="1">The sequence shown here is derived from an EMBL/GenBank/DDBJ whole genome shotgun (WGS) entry which is preliminary data.</text>
</comment>
<keyword evidence="2" id="KW-1185">Reference proteome</keyword>
<protein>
    <submittedName>
        <fullName evidence="1">Uncharacterized protein</fullName>
    </submittedName>
</protein>
<dbReference type="RefSeq" id="WP_345571164.1">
    <property type="nucleotide sequence ID" value="NZ_BAAAZX010000044.1"/>
</dbReference>
<evidence type="ECO:0000313" key="2">
    <source>
        <dbReference type="Proteomes" id="UP001500456"/>
    </source>
</evidence>
<reference evidence="2" key="1">
    <citation type="journal article" date="2019" name="Int. J. Syst. Evol. Microbiol.">
        <title>The Global Catalogue of Microorganisms (GCM) 10K type strain sequencing project: providing services to taxonomists for standard genome sequencing and annotation.</title>
        <authorList>
            <consortium name="The Broad Institute Genomics Platform"/>
            <consortium name="The Broad Institute Genome Sequencing Center for Infectious Disease"/>
            <person name="Wu L."/>
            <person name="Ma J."/>
        </authorList>
    </citation>
    <scope>NUCLEOTIDE SEQUENCE [LARGE SCALE GENOMIC DNA]</scope>
    <source>
        <strain evidence="2">JCM 16924</strain>
    </source>
</reference>
<dbReference type="Proteomes" id="UP001500456">
    <property type="component" value="Unassembled WGS sequence"/>
</dbReference>
<gene>
    <name evidence="1" type="ORF">GCM10022232_87690</name>
</gene>
<organism evidence="1 2">
    <name type="scientific">Streptomyces plumbiresistens</name>
    <dbReference type="NCBI Taxonomy" id="511811"/>
    <lineage>
        <taxon>Bacteria</taxon>
        <taxon>Bacillati</taxon>
        <taxon>Actinomycetota</taxon>
        <taxon>Actinomycetes</taxon>
        <taxon>Kitasatosporales</taxon>
        <taxon>Streptomycetaceae</taxon>
        <taxon>Streptomyces</taxon>
    </lineage>
</organism>